<evidence type="ECO:0000256" key="3">
    <source>
        <dbReference type="ARBA" id="ARBA00023002"/>
    </source>
</evidence>
<dbReference type="InterPro" id="IPR012675">
    <property type="entry name" value="Beta-grasp_dom_sf"/>
</dbReference>
<feature type="domain" description="2Fe-2S ferredoxin-type" evidence="6">
    <location>
        <begin position="10"/>
        <end position="86"/>
    </location>
</feature>
<evidence type="ECO:0000313" key="8">
    <source>
        <dbReference type="Proteomes" id="UP000820669"/>
    </source>
</evidence>
<gene>
    <name evidence="7" type="ORF">HF526_20385</name>
</gene>
<keyword evidence="5" id="KW-0411">Iron-sulfur</keyword>
<dbReference type="Pfam" id="PF00111">
    <property type="entry name" value="Fer2"/>
    <property type="match status" value="1"/>
</dbReference>
<protein>
    <submittedName>
        <fullName evidence="7">(2Fe-2S)-binding protein</fullName>
    </submittedName>
</protein>
<dbReference type="PROSITE" id="PS00197">
    <property type="entry name" value="2FE2S_FER_1"/>
    <property type="match status" value="1"/>
</dbReference>
<evidence type="ECO:0000256" key="1">
    <source>
        <dbReference type="ARBA" id="ARBA00022714"/>
    </source>
</evidence>
<dbReference type="InterPro" id="IPR001041">
    <property type="entry name" value="2Fe-2S_ferredoxin-type"/>
</dbReference>
<evidence type="ECO:0000259" key="6">
    <source>
        <dbReference type="PROSITE" id="PS51085"/>
    </source>
</evidence>
<sequence>MTPPPTTPPFQLSVVLNGEPRSMAVDPRMLLVEALREGFGLAGPKIGCATGDCGACTVRLDGRIVKSCLELVQAAAGSEITTIEGMADGDRLSAVQQAFCDRYGFQCGFCLSGMLFAAEDLLGANPCPSDEEIRDAIRGNLCRCTGYQNVVEAIREAGAGRRAAASSED</sequence>
<dbReference type="Pfam" id="PF01799">
    <property type="entry name" value="Fer2_2"/>
    <property type="match status" value="1"/>
</dbReference>
<dbReference type="InterPro" id="IPR036884">
    <property type="entry name" value="2Fe-2S-bd_dom_sf"/>
</dbReference>
<dbReference type="PROSITE" id="PS51085">
    <property type="entry name" value="2FE2S_FER_2"/>
    <property type="match status" value="1"/>
</dbReference>
<dbReference type="InterPro" id="IPR002888">
    <property type="entry name" value="2Fe-2S-bd"/>
</dbReference>
<evidence type="ECO:0000256" key="2">
    <source>
        <dbReference type="ARBA" id="ARBA00022723"/>
    </source>
</evidence>
<organism evidence="7 8">
    <name type="scientific">Pseudonocardia acidicola</name>
    <dbReference type="NCBI Taxonomy" id="2724939"/>
    <lineage>
        <taxon>Bacteria</taxon>
        <taxon>Bacillati</taxon>
        <taxon>Actinomycetota</taxon>
        <taxon>Actinomycetes</taxon>
        <taxon>Pseudonocardiales</taxon>
        <taxon>Pseudonocardiaceae</taxon>
        <taxon>Pseudonocardia</taxon>
    </lineage>
</organism>
<keyword evidence="4" id="KW-0408">Iron</keyword>
<keyword evidence="3" id="KW-0560">Oxidoreductase</keyword>
<evidence type="ECO:0000256" key="4">
    <source>
        <dbReference type="ARBA" id="ARBA00023004"/>
    </source>
</evidence>
<dbReference type="Gene3D" id="3.10.20.30">
    <property type="match status" value="1"/>
</dbReference>
<dbReference type="EMBL" id="JAAXLA010000040">
    <property type="protein sequence ID" value="NMH99654.1"/>
    <property type="molecule type" value="Genomic_DNA"/>
</dbReference>
<dbReference type="InterPro" id="IPR036010">
    <property type="entry name" value="2Fe-2S_ferredoxin-like_sf"/>
</dbReference>
<name>A0ABX1SDK6_9PSEU</name>
<dbReference type="PANTHER" id="PTHR44379">
    <property type="entry name" value="OXIDOREDUCTASE WITH IRON-SULFUR SUBUNIT"/>
    <property type="match status" value="1"/>
</dbReference>
<dbReference type="RefSeq" id="WP_169383141.1">
    <property type="nucleotide sequence ID" value="NZ_JAAXLA010000040.1"/>
</dbReference>
<comment type="caution">
    <text evidence="7">The sequence shown here is derived from an EMBL/GenBank/DDBJ whole genome shotgun (WGS) entry which is preliminary data.</text>
</comment>
<dbReference type="SUPFAM" id="SSF47741">
    <property type="entry name" value="CO dehydrogenase ISP C-domain like"/>
    <property type="match status" value="1"/>
</dbReference>
<dbReference type="Gene3D" id="1.10.150.120">
    <property type="entry name" value="[2Fe-2S]-binding domain"/>
    <property type="match status" value="1"/>
</dbReference>
<dbReference type="InterPro" id="IPR006058">
    <property type="entry name" value="2Fe2S_fd_BS"/>
</dbReference>
<dbReference type="SUPFAM" id="SSF54292">
    <property type="entry name" value="2Fe-2S ferredoxin-like"/>
    <property type="match status" value="1"/>
</dbReference>
<evidence type="ECO:0000256" key="5">
    <source>
        <dbReference type="ARBA" id="ARBA00023014"/>
    </source>
</evidence>
<dbReference type="PANTHER" id="PTHR44379:SF5">
    <property type="entry name" value="OXIDOREDUCTASE WITH IRON-SULFUR SUBUNIT"/>
    <property type="match status" value="1"/>
</dbReference>
<dbReference type="CDD" id="cd00207">
    <property type="entry name" value="fer2"/>
    <property type="match status" value="1"/>
</dbReference>
<evidence type="ECO:0000313" key="7">
    <source>
        <dbReference type="EMBL" id="NMH99654.1"/>
    </source>
</evidence>
<accession>A0ABX1SDK6</accession>
<keyword evidence="2" id="KW-0479">Metal-binding</keyword>
<dbReference type="InterPro" id="IPR051452">
    <property type="entry name" value="Diverse_Oxidoreductases"/>
</dbReference>
<keyword evidence="1" id="KW-0001">2Fe-2S</keyword>
<reference evidence="7 8" key="1">
    <citation type="submission" date="2020-04" db="EMBL/GenBank/DDBJ databases">
        <authorList>
            <person name="Klaysubun C."/>
            <person name="Duangmal K."/>
            <person name="Lipun K."/>
        </authorList>
    </citation>
    <scope>NUCLEOTIDE SEQUENCE [LARGE SCALE GENOMIC DNA]</scope>
    <source>
        <strain evidence="7 8">K10HN5</strain>
    </source>
</reference>
<keyword evidence="8" id="KW-1185">Reference proteome</keyword>
<proteinExistence type="predicted"/>
<dbReference type="Proteomes" id="UP000820669">
    <property type="component" value="Unassembled WGS sequence"/>
</dbReference>